<sequence>MGTARCGADGKNEVREMACLSEELTFLSADGKSGVFARIWRPDHAQPKFILQICHGMCEYIDRYAEFAEYIVERGGVVCGNDHLGHGFTKQRNKDSSYGYFADKNGEKLVMEDVHSLTVLIRGRYPGIPFILMGHSMGSMVARSYMTKYGSEPACAVFMGTSGANRLTGLIRFLANAGMLSGRAKKPATLLSHLAFSKYNDRYGDVRSKNDWITRDRERVGRYNADPQCTFLFTDRAAYDFANLVDDVSGIQWAGRMPKDRPCLLVSGSMDPVGNYGEGVKEVFGWMKEEGLPVEMKLYEGARHELLNETNREEVFADLFTWIQKHI</sequence>
<dbReference type="OrthoDB" id="9806902at2"/>
<comment type="caution">
    <text evidence="2">The sequence shown here is derived from an EMBL/GenBank/DDBJ whole genome shotgun (WGS) entry which is preliminary data.</text>
</comment>
<evidence type="ECO:0000259" key="1">
    <source>
        <dbReference type="Pfam" id="PF12146"/>
    </source>
</evidence>
<keyword evidence="3" id="KW-1185">Reference proteome</keyword>
<dbReference type="STRING" id="626937.HMPREF3293_02779"/>
<dbReference type="Pfam" id="PF12146">
    <property type="entry name" value="Hydrolase_4"/>
    <property type="match status" value="1"/>
</dbReference>
<proteinExistence type="predicted"/>
<keyword evidence="2" id="KW-0378">Hydrolase</keyword>
<dbReference type="PANTHER" id="PTHR11614">
    <property type="entry name" value="PHOSPHOLIPASE-RELATED"/>
    <property type="match status" value="1"/>
</dbReference>
<dbReference type="InterPro" id="IPR029058">
    <property type="entry name" value="AB_hydrolase_fold"/>
</dbReference>
<dbReference type="GO" id="GO:0016787">
    <property type="term" value="F:hydrolase activity"/>
    <property type="evidence" value="ECO:0007669"/>
    <property type="project" value="UniProtKB-KW"/>
</dbReference>
<dbReference type="AlphaFoldDB" id="A0A136Q1Z7"/>
<dbReference type="Gene3D" id="3.40.50.1820">
    <property type="entry name" value="alpha/beta hydrolase"/>
    <property type="match status" value="1"/>
</dbReference>
<dbReference type="InterPro" id="IPR051044">
    <property type="entry name" value="MAG_DAG_Lipase"/>
</dbReference>
<dbReference type="EMBL" id="LSZW01000064">
    <property type="protein sequence ID" value="KXK64699.1"/>
    <property type="molecule type" value="Genomic_DNA"/>
</dbReference>
<dbReference type="InterPro" id="IPR022742">
    <property type="entry name" value="Hydrolase_4"/>
</dbReference>
<dbReference type="Proteomes" id="UP000070366">
    <property type="component" value="Unassembled WGS sequence"/>
</dbReference>
<protein>
    <submittedName>
        <fullName evidence="2">Hydrolase, alpha/beta domain protein</fullName>
    </submittedName>
</protein>
<name>A0A136Q1Z7_9FIRM</name>
<accession>A0A136Q1Z7</accession>
<dbReference type="KEGG" id="cmiu:B1H56_08110"/>
<dbReference type="PATRIC" id="fig|626937.4.peg.2738"/>
<evidence type="ECO:0000313" key="2">
    <source>
        <dbReference type="EMBL" id="KXK64699.1"/>
    </source>
</evidence>
<feature type="domain" description="Serine aminopeptidase S33" evidence="1">
    <location>
        <begin position="46"/>
        <end position="311"/>
    </location>
</feature>
<dbReference type="SUPFAM" id="SSF53474">
    <property type="entry name" value="alpha/beta-Hydrolases"/>
    <property type="match status" value="1"/>
</dbReference>
<gene>
    <name evidence="2" type="ORF">HMPREF3293_02779</name>
</gene>
<evidence type="ECO:0000313" key="3">
    <source>
        <dbReference type="Proteomes" id="UP000070366"/>
    </source>
</evidence>
<reference evidence="2 3" key="1">
    <citation type="submission" date="2016-02" db="EMBL/GenBank/DDBJ databases">
        <authorList>
            <person name="Wen L."/>
            <person name="He K."/>
            <person name="Yang H."/>
        </authorList>
    </citation>
    <scope>NUCLEOTIDE SEQUENCE [LARGE SCALE GENOMIC DNA]</scope>
    <source>
        <strain evidence="2 3">DSM 22607</strain>
    </source>
</reference>
<organism evidence="2 3">
    <name type="scientific">Christensenella minuta</name>
    <dbReference type="NCBI Taxonomy" id="626937"/>
    <lineage>
        <taxon>Bacteria</taxon>
        <taxon>Bacillati</taxon>
        <taxon>Bacillota</taxon>
        <taxon>Clostridia</taxon>
        <taxon>Christensenellales</taxon>
        <taxon>Christensenellaceae</taxon>
        <taxon>Christensenella</taxon>
    </lineage>
</organism>